<feature type="non-terminal residue" evidence="2">
    <location>
        <position position="147"/>
    </location>
</feature>
<dbReference type="AlphaFoldDB" id="A0A8H4KFI5"/>
<gene>
    <name evidence="2" type="ORF">FALBO_16815</name>
</gene>
<dbReference type="OrthoDB" id="3437960at2759"/>
<organism evidence="2 3">
    <name type="scientific">Fusarium albosuccineum</name>
    <dbReference type="NCBI Taxonomy" id="1237068"/>
    <lineage>
        <taxon>Eukaryota</taxon>
        <taxon>Fungi</taxon>
        <taxon>Dikarya</taxon>
        <taxon>Ascomycota</taxon>
        <taxon>Pezizomycotina</taxon>
        <taxon>Sordariomycetes</taxon>
        <taxon>Hypocreomycetidae</taxon>
        <taxon>Hypocreales</taxon>
        <taxon>Nectriaceae</taxon>
        <taxon>Fusarium</taxon>
        <taxon>Fusarium decemcellulare species complex</taxon>
    </lineage>
</organism>
<proteinExistence type="predicted"/>
<evidence type="ECO:0000313" key="2">
    <source>
        <dbReference type="EMBL" id="KAF4448348.1"/>
    </source>
</evidence>
<feature type="region of interest" description="Disordered" evidence="1">
    <location>
        <begin position="1"/>
        <end position="66"/>
    </location>
</feature>
<reference evidence="2 3" key="1">
    <citation type="submission" date="2020-01" db="EMBL/GenBank/DDBJ databases">
        <title>Identification and distribution of gene clusters putatively required for synthesis of sphingolipid metabolism inhibitors in phylogenetically diverse species of the filamentous fungus Fusarium.</title>
        <authorList>
            <person name="Kim H.-S."/>
            <person name="Busman M."/>
            <person name="Brown D.W."/>
            <person name="Divon H."/>
            <person name="Uhlig S."/>
            <person name="Proctor R.H."/>
        </authorList>
    </citation>
    <scope>NUCLEOTIDE SEQUENCE [LARGE SCALE GENOMIC DNA]</scope>
    <source>
        <strain evidence="2 3">NRRL 20459</strain>
    </source>
</reference>
<keyword evidence="3" id="KW-1185">Reference proteome</keyword>
<protein>
    <submittedName>
        <fullName evidence="2">SWI5-transcription factor</fullName>
    </submittedName>
</protein>
<feature type="compositionally biased region" description="Polar residues" evidence="1">
    <location>
        <begin position="57"/>
        <end position="66"/>
    </location>
</feature>
<evidence type="ECO:0000256" key="1">
    <source>
        <dbReference type="SAM" id="MobiDB-lite"/>
    </source>
</evidence>
<comment type="caution">
    <text evidence="2">The sequence shown here is derived from an EMBL/GenBank/DDBJ whole genome shotgun (WGS) entry which is preliminary data.</text>
</comment>
<sequence length="147" mass="16712">MLSNPTGLHARQKQHRRQNSTPTAFEGVKVPNLPNTTSQQRAAHRRGLSLDIRRQHNSASPTTRQNYMHHVLREAQQQRIQARPGTQQHPYANLALSGAENYLISPHGTPQTQRFDPSCFDPNSLSFDSYTTELNVMMSKGQQQQQQ</sequence>
<dbReference type="Proteomes" id="UP000554235">
    <property type="component" value="Unassembled WGS sequence"/>
</dbReference>
<accession>A0A8H4KFI5</accession>
<name>A0A8H4KFI5_9HYPO</name>
<evidence type="ECO:0000313" key="3">
    <source>
        <dbReference type="Proteomes" id="UP000554235"/>
    </source>
</evidence>
<dbReference type="EMBL" id="JAADYS010003324">
    <property type="protein sequence ID" value="KAF4448348.1"/>
    <property type="molecule type" value="Genomic_DNA"/>
</dbReference>